<accession>A0A380THT2</accession>
<evidence type="ECO:0000256" key="1">
    <source>
        <dbReference type="SAM" id="MobiDB-lite"/>
    </source>
</evidence>
<reference evidence="2" key="1">
    <citation type="submission" date="2018-07" db="EMBL/GenBank/DDBJ databases">
        <authorList>
            <person name="Quirk P.G."/>
            <person name="Krulwich T.A."/>
        </authorList>
    </citation>
    <scope>NUCLEOTIDE SEQUENCE</scope>
</reference>
<feature type="region of interest" description="Disordered" evidence="1">
    <location>
        <begin position="163"/>
        <end position="194"/>
    </location>
</feature>
<proteinExistence type="predicted"/>
<protein>
    <submittedName>
        <fullName evidence="2">Uncharacterized protein</fullName>
    </submittedName>
</protein>
<name>A0A380THT2_9ZZZZ</name>
<dbReference type="EMBL" id="UIDG01000404">
    <property type="protein sequence ID" value="SUS07567.1"/>
    <property type="molecule type" value="Genomic_DNA"/>
</dbReference>
<organism evidence="2">
    <name type="scientific">metagenome</name>
    <dbReference type="NCBI Taxonomy" id="256318"/>
    <lineage>
        <taxon>unclassified sequences</taxon>
        <taxon>metagenomes</taxon>
    </lineage>
</organism>
<sequence length="235" mass="26101">MLRARLRFSATRIKRPLGFYADPSMDGAADTLLAWAGRGTKRIEPVAETPLAAPVLQVGWNRHHKNRARRMAENVMGNAADQELIRRAVAARAQNDDVGTKLLALGNDPLGGIALDKQRRCDLSAPAQDFGVALQQLMLGVEALAHVLADAVRSGLPADKRGIRLGNVDEPQPAGAGARYPRRRLDHRTGGRRQIDGDNERFRLFLHFSTRSRTGSWALNTRVPKRWRQRKGLLR</sequence>
<gene>
    <name evidence="2" type="ORF">DF3PB_4620003</name>
</gene>
<evidence type="ECO:0000313" key="2">
    <source>
        <dbReference type="EMBL" id="SUS07567.1"/>
    </source>
</evidence>
<dbReference type="AlphaFoldDB" id="A0A380THT2"/>